<evidence type="ECO:0000256" key="1">
    <source>
        <dbReference type="ARBA" id="ARBA00023015"/>
    </source>
</evidence>
<dbReference type="Proteomes" id="UP000823914">
    <property type="component" value="Unassembled WGS sequence"/>
</dbReference>
<name>A0A9E2L0D1_9SPIR</name>
<evidence type="ECO:0000259" key="5">
    <source>
        <dbReference type="PROSITE" id="PS50932"/>
    </source>
</evidence>
<keyword evidence="2" id="KW-0238">DNA-binding</keyword>
<evidence type="ECO:0000256" key="2">
    <source>
        <dbReference type="ARBA" id="ARBA00023125"/>
    </source>
</evidence>
<feature type="domain" description="HTH cro/C1-type" evidence="6">
    <location>
        <begin position="23"/>
        <end position="73"/>
    </location>
</feature>
<dbReference type="GO" id="GO:0003700">
    <property type="term" value="F:DNA-binding transcription factor activity"/>
    <property type="evidence" value="ECO:0007669"/>
    <property type="project" value="TreeGrafter"/>
</dbReference>
<dbReference type="PROSITE" id="PS50943">
    <property type="entry name" value="HTH_CROC1"/>
    <property type="match status" value="1"/>
</dbReference>
<dbReference type="InterPro" id="IPR010982">
    <property type="entry name" value="Lambda_DNA-bd_dom_sf"/>
</dbReference>
<dbReference type="EMBL" id="JAHLFV010000001">
    <property type="protein sequence ID" value="MBU3848931.1"/>
    <property type="molecule type" value="Genomic_DNA"/>
</dbReference>
<dbReference type="SMART" id="SM00354">
    <property type="entry name" value="HTH_LACI"/>
    <property type="match status" value="1"/>
</dbReference>
<reference evidence="7" key="2">
    <citation type="submission" date="2021-04" db="EMBL/GenBank/DDBJ databases">
        <authorList>
            <person name="Gilroy R."/>
        </authorList>
    </citation>
    <scope>NUCLEOTIDE SEQUENCE</scope>
    <source>
        <strain evidence="7">Gambia15-2214</strain>
    </source>
</reference>
<proteinExistence type="predicted"/>
<dbReference type="Gene3D" id="3.40.50.2300">
    <property type="match status" value="2"/>
</dbReference>
<keyword evidence="1" id="KW-0805">Transcription regulation</keyword>
<dbReference type="Pfam" id="PF00356">
    <property type="entry name" value="LacI"/>
    <property type="match status" value="1"/>
</dbReference>
<gene>
    <name evidence="7" type="ORF">IAA16_00015</name>
</gene>
<dbReference type="Gene3D" id="1.10.260.40">
    <property type="entry name" value="lambda repressor-like DNA-binding domains"/>
    <property type="match status" value="1"/>
</dbReference>
<dbReference type="InterPro" id="IPR046335">
    <property type="entry name" value="LacI/GalR-like_sensor"/>
</dbReference>
<feature type="compositionally biased region" description="Basic and acidic residues" evidence="4">
    <location>
        <begin position="8"/>
        <end position="21"/>
    </location>
</feature>
<dbReference type="GO" id="GO:0000976">
    <property type="term" value="F:transcription cis-regulatory region binding"/>
    <property type="evidence" value="ECO:0007669"/>
    <property type="project" value="TreeGrafter"/>
</dbReference>
<evidence type="ECO:0000313" key="7">
    <source>
        <dbReference type="EMBL" id="MBU3848931.1"/>
    </source>
</evidence>
<protein>
    <submittedName>
        <fullName evidence="7">LacI family transcriptional regulator</fullName>
    </submittedName>
</protein>
<dbReference type="PANTHER" id="PTHR30146:SF24">
    <property type="entry name" value="XYLOSE OPERON REGULATORY PROTEIN"/>
    <property type="match status" value="1"/>
</dbReference>
<dbReference type="SUPFAM" id="SSF47413">
    <property type="entry name" value="lambda repressor-like DNA-binding domains"/>
    <property type="match status" value="1"/>
</dbReference>
<sequence>MKQAQNPADREAAGMEEQGIDHREEHRVRIYDIAEELGLSTATVSNVIHGKTKKISDKTVKRVMALLEKRQYFPGVADILLAQNDSRIIGVFVNDHEKYEGHTLEDFFISSSINYLSTEIENSGRFMIIKKAKQAEEIIRFASMWNMEGIVIMGFCEQDYLYLRNHMRIPFVVYDGICGKTERIFNITLDNYGGGLQMGRYFKEAGHRKALCISDNSIGIDQDRMEGFREGFAGDVEFLLVPMKKEERRQFYIQHLEKIKSVTAIFAVSDYYAIDLMCFLNGQGISVPKDISVAGFDDIPLCHMINPPLTTIKQDNHLRAKLAVEKLKELKENKETGTEIVLPVSLVVRKSTAPL</sequence>
<evidence type="ECO:0000259" key="6">
    <source>
        <dbReference type="PROSITE" id="PS50943"/>
    </source>
</evidence>
<dbReference type="PROSITE" id="PS50932">
    <property type="entry name" value="HTH_LACI_2"/>
    <property type="match status" value="1"/>
</dbReference>
<dbReference type="AlphaFoldDB" id="A0A9E2L0D1"/>
<feature type="domain" description="HTH lacI-type" evidence="5">
    <location>
        <begin position="28"/>
        <end position="83"/>
    </location>
</feature>
<feature type="region of interest" description="Disordered" evidence="4">
    <location>
        <begin position="1"/>
        <end position="21"/>
    </location>
</feature>
<dbReference type="InterPro" id="IPR028082">
    <property type="entry name" value="Peripla_BP_I"/>
</dbReference>
<organism evidence="7 8">
    <name type="scientific">Candidatus Treponema excrementipullorum</name>
    <dbReference type="NCBI Taxonomy" id="2838768"/>
    <lineage>
        <taxon>Bacteria</taxon>
        <taxon>Pseudomonadati</taxon>
        <taxon>Spirochaetota</taxon>
        <taxon>Spirochaetia</taxon>
        <taxon>Spirochaetales</taxon>
        <taxon>Treponemataceae</taxon>
        <taxon>Treponema</taxon>
    </lineage>
</organism>
<reference evidence="7" key="1">
    <citation type="journal article" date="2021" name="PeerJ">
        <title>Extensive microbial diversity within the chicken gut microbiome revealed by metagenomics and culture.</title>
        <authorList>
            <person name="Gilroy R."/>
            <person name="Ravi A."/>
            <person name="Getino M."/>
            <person name="Pursley I."/>
            <person name="Horton D.L."/>
            <person name="Alikhan N.F."/>
            <person name="Baker D."/>
            <person name="Gharbi K."/>
            <person name="Hall N."/>
            <person name="Watson M."/>
            <person name="Adriaenssens E.M."/>
            <person name="Foster-Nyarko E."/>
            <person name="Jarju S."/>
            <person name="Secka A."/>
            <person name="Antonio M."/>
            <person name="Oren A."/>
            <person name="Chaudhuri R.R."/>
            <person name="La Ragione R."/>
            <person name="Hildebrand F."/>
            <person name="Pallen M.J."/>
        </authorList>
    </citation>
    <scope>NUCLEOTIDE SEQUENCE</scope>
    <source>
        <strain evidence="7">Gambia15-2214</strain>
    </source>
</reference>
<dbReference type="Pfam" id="PF13377">
    <property type="entry name" value="Peripla_BP_3"/>
    <property type="match status" value="1"/>
</dbReference>
<evidence type="ECO:0000256" key="3">
    <source>
        <dbReference type="ARBA" id="ARBA00023163"/>
    </source>
</evidence>
<dbReference type="InterPro" id="IPR000843">
    <property type="entry name" value="HTH_LacI"/>
</dbReference>
<dbReference type="CDD" id="cd06267">
    <property type="entry name" value="PBP1_LacI_sugar_binding-like"/>
    <property type="match status" value="1"/>
</dbReference>
<dbReference type="PANTHER" id="PTHR30146">
    <property type="entry name" value="LACI-RELATED TRANSCRIPTIONAL REPRESSOR"/>
    <property type="match status" value="1"/>
</dbReference>
<dbReference type="InterPro" id="IPR001387">
    <property type="entry name" value="Cro/C1-type_HTH"/>
</dbReference>
<dbReference type="CDD" id="cd01392">
    <property type="entry name" value="HTH_LacI"/>
    <property type="match status" value="1"/>
</dbReference>
<comment type="caution">
    <text evidence="7">The sequence shown here is derived from an EMBL/GenBank/DDBJ whole genome shotgun (WGS) entry which is preliminary data.</text>
</comment>
<dbReference type="SUPFAM" id="SSF53822">
    <property type="entry name" value="Periplasmic binding protein-like I"/>
    <property type="match status" value="1"/>
</dbReference>
<accession>A0A9E2L0D1</accession>
<evidence type="ECO:0000313" key="8">
    <source>
        <dbReference type="Proteomes" id="UP000823914"/>
    </source>
</evidence>
<keyword evidence="3" id="KW-0804">Transcription</keyword>
<evidence type="ECO:0000256" key="4">
    <source>
        <dbReference type="SAM" id="MobiDB-lite"/>
    </source>
</evidence>